<sequence length="146" mass="16645">MTASVAMTNYFNSLREREDFGSFEIVMDNPRTFCCAPPRPEDSTKSTTSPKEAKREKRWSQSLDLSDAAIVSICGDAPFIPQRRLSLDASIRIDEEEKEQQEDHEQECKERKERASSSSLSPVRRPGTPRMTRRKGHNLNKSVPTL</sequence>
<evidence type="ECO:0000313" key="3">
    <source>
        <dbReference type="Proteomes" id="UP001295423"/>
    </source>
</evidence>
<feature type="region of interest" description="Disordered" evidence="1">
    <location>
        <begin position="94"/>
        <end position="146"/>
    </location>
</feature>
<dbReference type="EMBL" id="CAKOGP040001714">
    <property type="protein sequence ID" value="CAJ1946618.1"/>
    <property type="molecule type" value="Genomic_DNA"/>
</dbReference>
<keyword evidence="3" id="KW-1185">Reference proteome</keyword>
<organism evidence="2 3">
    <name type="scientific">Cylindrotheca closterium</name>
    <dbReference type="NCBI Taxonomy" id="2856"/>
    <lineage>
        <taxon>Eukaryota</taxon>
        <taxon>Sar</taxon>
        <taxon>Stramenopiles</taxon>
        <taxon>Ochrophyta</taxon>
        <taxon>Bacillariophyta</taxon>
        <taxon>Bacillariophyceae</taxon>
        <taxon>Bacillariophycidae</taxon>
        <taxon>Bacillariales</taxon>
        <taxon>Bacillariaceae</taxon>
        <taxon>Cylindrotheca</taxon>
    </lineage>
</organism>
<proteinExistence type="predicted"/>
<gene>
    <name evidence="2" type="ORF">CYCCA115_LOCUS10753</name>
</gene>
<dbReference type="Proteomes" id="UP001295423">
    <property type="component" value="Unassembled WGS sequence"/>
</dbReference>
<evidence type="ECO:0000256" key="1">
    <source>
        <dbReference type="SAM" id="MobiDB-lite"/>
    </source>
</evidence>
<evidence type="ECO:0000313" key="2">
    <source>
        <dbReference type="EMBL" id="CAJ1946618.1"/>
    </source>
</evidence>
<dbReference type="AlphaFoldDB" id="A0AAD2JGH9"/>
<reference evidence="2" key="1">
    <citation type="submission" date="2023-08" db="EMBL/GenBank/DDBJ databases">
        <authorList>
            <person name="Audoor S."/>
            <person name="Bilcke G."/>
        </authorList>
    </citation>
    <scope>NUCLEOTIDE SEQUENCE</scope>
</reference>
<feature type="compositionally biased region" description="Basic and acidic residues" evidence="1">
    <location>
        <begin position="94"/>
        <end position="115"/>
    </location>
</feature>
<name>A0AAD2JGH9_9STRA</name>
<comment type="caution">
    <text evidence="2">The sequence shown here is derived from an EMBL/GenBank/DDBJ whole genome shotgun (WGS) entry which is preliminary data.</text>
</comment>
<feature type="region of interest" description="Disordered" evidence="1">
    <location>
        <begin position="34"/>
        <end position="61"/>
    </location>
</feature>
<accession>A0AAD2JGH9</accession>
<protein>
    <submittedName>
        <fullName evidence="2">Uncharacterized protein</fullName>
    </submittedName>
</protein>